<dbReference type="Pfam" id="PF07727">
    <property type="entry name" value="RVT_2"/>
    <property type="match status" value="1"/>
</dbReference>
<evidence type="ECO:0000313" key="2">
    <source>
        <dbReference type="EMBL" id="KAF0896340.1"/>
    </source>
</evidence>
<evidence type="ECO:0000313" key="3">
    <source>
        <dbReference type="Proteomes" id="UP000479710"/>
    </source>
</evidence>
<proteinExistence type="predicted"/>
<dbReference type="EMBL" id="SPHZ02000010">
    <property type="protein sequence ID" value="KAF0896340.1"/>
    <property type="molecule type" value="Genomic_DNA"/>
</dbReference>
<comment type="caution">
    <text evidence="2">The sequence shown here is derived from an EMBL/GenBank/DDBJ whole genome shotgun (WGS) entry which is preliminary data.</text>
</comment>
<dbReference type="Proteomes" id="UP000479710">
    <property type="component" value="Unassembled WGS sequence"/>
</dbReference>
<feature type="domain" description="Reverse transcriptase Ty1/copia-type" evidence="1">
    <location>
        <begin position="2"/>
        <end position="70"/>
    </location>
</feature>
<accession>A0A6G1C869</accession>
<evidence type="ECO:0000259" key="1">
    <source>
        <dbReference type="Pfam" id="PF07727"/>
    </source>
</evidence>
<keyword evidence="3" id="KW-1185">Reference proteome</keyword>
<organism evidence="2 3">
    <name type="scientific">Oryza meyeriana var. granulata</name>
    <dbReference type="NCBI Taxonomy" id="110450"/>
    <lineage>
        <taxon>Eukaryota</taxon>
        <taxon>Viridiplantae</taxon>
        <taxon>Streptophyta</taxon>
        <taxon>Embryophyta</taxon>
        <taxon>Tracheophyta</taxon>
        <taxon>Spermatophyta</taxon>
        <taxon>Magnoliopsida</taxon>
        <taxon>Liliopsida</taxon>
        <taxon>Poales</taxon>
        <taxon>Poaceae</taxon>
        <taxon>BOP clade</taxon>
        <taxon>Oryzoideae</taxon>
        <taxon>Oryzeae</taxon>
        <taxon>Oryzinae</taxon>
        <taxon>Oryza</taxon>
        <taxon>Oryza meyeriana</taxon>
    </lineage>
</organism>
<protein>
    <recommendedName>
        <fullName evidence="1">Reverse transcriptase Ty1/copia-type domain-containing protein</fullName>
    </recommendedName>
</protein>
<gene>
    <name evidence="2" type="ORF">E2562_021875</name>
</gene>
<sequence>MARLESVRMILAVAAHEDWQVHHMDVKSAFLNGELKEEVYVQQPPGFAMGKAGQVLKLSKTLYRLRQAPAGMECQAGRLPQLSRLHQERPRARRVHTAHCK</sequence>
<name>A0A6G1C869_9ORYZ</name>
<dbReference type="OrthoDB" id="1301386at2759"/>
<dbReference type="InterPro" id="IPR013103">
    <property type="entry name" value="RVT_2"/>
</dbReference>
<reference evidence="2 3" key="1">
    <citation type="submission" date="2019-11" db="EMBL/GenBank/DDBJ databases">
        <title>Whole genome sequence of Oryza granulata.</title>
        <authorList>
            <person name="Li W."/>
        </authorList>
    </citation>
    <scope>NUCLEOTIDE SEQUENCE [LARGE SCALE GENOMIC DNA]</scope>
    <source>
        <strain evidence="3">cv. Menghai</strain>
        <tissue evidence="2">Leaf</tissue>
    </source>
</reference>
<dbReference type="AlphaFoldDB" id="A0A6G1C869"/>